<dbReference type="Proteomes" id="UP001631949">
    <property type="component" value="Unassembled WGS sequence"/>
</dbReference>
<keyword evidence="2" id="KW-1185">Reference proteome</keyword>
<accession>A0ABW9GXR2</accession>
<name>A0ABW9GXR2_9FIRM</name>
<reference evidence="1 2" key="1">
    <citation type="journal article" date="2016" name="Int. J. Syst. Evol. Microbiol.">
        <title>Peptococcus simiae sp. nov., isolated from rhesus macaque faeces and emended description of the genus Peptococcus.</title>
        <authorList>
            <person name="Shkoporov A.N."/>
            <person name="Efimov B.A."/>
            <person name="Kondova I."/>
            <person name="Ouwerling B."/>
            <person name="Chaplin A.V."/>
            <person name="Shcherbakova V.A."/>
            <person name="Langermans J.A.M."/>
        </authorList>
    </citation>
    <scope>NUCLEOTIDE SEQUENCE [LARGE SCALE GENOMIC DNA]</scope>
    <source>
        <strain evidence="1 2">M108</strain>
    </source>
</reference>
<gene>
    <name evidence="1" type="ORF">ACKQTC_03095</name>
</gene>
<dbReference type="RefSeq" id="WP_408976966.1">
    <property type="nucleotide sequence ID" value="NZ_JBJUVG010000003.1"/>
</dbReference>
<sequence length="142" mass="15874">MIPEMPDTWREAAGGYTEVLKPSLTWWMDAEALRIRGYAAEVQAVEQAVYTTLRTERYKHVIYSDSHGLEIADLIGQPRRLIYAALCRRIPEALLMDDRITGVDGFYLDEQASQGHDLAIGFTVHTKYGSLDGREVISGVGG</sequence>
<dbReference type="Pfam" id="PF10934">
    <property type="entry name" value="Sheath_initiator"/>
    <property type="match status" value="1"/>
</dbReference>
<dbReference type="EMBL" id="JBJUVG010000003">
    <property type="protein sequence ID" value="MFM9413348.1"/>
    <property type="molecule type" value="Genomic_DNA"/>
</dbReference>
<dbReference type="InterPro" id="IPR020288">
    <property type="entry name" value="Sheath_initiator"/>
</dbReference>
<organism evidence="1 2">
    <name type="scientific">Peptococcus simiae</name>
    <dbReference type="NCBI Taxonomy" id="1643805"/>
    <lineage>
        <taxon>Bacteria</taxon>
        <taxon>Bacillati</taxon>
        <taxon>Bacillota</taxon>
        <taxon>Clostridia</taxon>
        <taxon>Eubacteriales</taxon>
        <taxon>Peptococcaceae</taxon>
        <taxon>Peptococcus</taxon>
    </lineage>
</organism>
<evidence type="ECO:0000313" key="1">
    <source>
        <dbReference type="EMBL" id="MFM9413348.1"/>
    </source>
</evidence>
<comment type="caution">
    <text evidence="1">The sequence shown here is derived from an EMBL/GenBank/DDBJ whole genome shotgun (WGS) entry which is preliminary data.</text>
</comment>
<evidence type="ECO:0000313" key="2">
    <source>
        <dbReference type="Proteomes" id="UP001631949"/>
    </source>
</evidence>
<protein>
    <submittedName>
        <fullName evidence="1">DUF2634 domain-containing protein</fullName>
    </submittedName>
</protein>
<proteinExistence type="predicted"/>